<keyword evidence="1" id="KW-1133">Transmembrane helix</keyword>
<evidence type="ECO:0000259" key="2">
    <source>
        <dbReference type="Pfam" id="PF12146"/>
    </source>
</evidence>
<reference evidence="3 4" key="1">
    <citation type="submission" date="2024-01" db="EMBL/GenBank/DDBJ databases">
        <authorList>
            <person name="Allen C."/>
            <person name="Tagirdzhanova G."/>
        </authorList>
    </citation>
    <scope>NUCLEOTIDE SEQUENCE [LARGE SCALE GENOMIC DNA]</scope>
</reference>
<dbReference type="InterPro" id="IPR029058">
    <property type="entry name" value="AB_hydrolase_fold"/>
</dbReference>
<dbReference type="Pfam" id="PF12146">
    <property type="entry name" value="Hydrolase_4"/>
    <property type="match status" value="1"/>
</dbReference>
<proteinExistence type="predicted"/>
<keyword evidence="4" id="KW-1185">Reference proteome</keyword>
<dbReference type="SUPFAM" id="SSF53474">
    <property type="entry name" value="alpha/beta-Hydrolases"/>
    <property type="match status" value="1"/>
</dbReference>
<comment type="caution">
    <text evidence="3">The sequence shown here is derived from an EMBL/GenBank/DDBJ whole genome shotgun (WGS) entry which is preliminary data.</text>
</comment>
<dbReference type="PANTHER" id="PTHR11614">
    <property type="entry name" value="PHOSPHOLIPASE-RELATED"/>
    <property type="match status" value="1"/>
</dbReference>
<sequence>MAVRQQATSLGLPIFLFGHSLGGLVTATSVVLSLVGISGVVLSSPALPAPMSGFGQGAIRLIGTVIPSVQIPKARTPLEKLFTDQEQIRLAEEDTLMYRGQISFSMASSAVEAGEKIWQSLDSWKAPTLVVHGTADVAADVEQSKRL</sequence>
<name>A0ABP0BK93_9PEZI</name>
<gene>
    <name evidence="3" type="ORF">SEUCBS140593_003964</name>
</gene>
<feature type="transmembrane region" description="Helical" evidence="1">
    <location>
        <begin position="20"/>
        <end position="42"/>
    </location>
</feature>
<organism evidence="3 4">
    <name type="scientific">Sporothrix eucalyptigena</name>
    <dbReference type="NCBI Taxonomy" id="1812306"/>
    <lineage>
        <taxon>Eukaryota</taxon>
        <taxon>Fungi</taxon>
        <taxon>Dikarya</taxon>
        <taxon>Ascomycota</taxon>
        <taxon>Pezizomycotina</taxon>
        <taxon>Sordariomycetes</taxon>
        <taxon>Sordariomycetidae</taxon>
        <taxon>Ophiostomatales</taxon>
        <taxon>Ophiostomataceae</taxon>
        <taxon>Sporothrix</taxon>
    </lineage>
</organism>
<accession>A0ABP0BK93</accession>
<feature type="domain" description="Serine aminopeptidase S33" evidence="2">
    <location>
        <begin position="7"/>
        <end position="147"/>
    </location>
</feature>
<protein>
    <recommendedName>
        <fullName evidence="2">Serine aminopeptidase S33 domain-containing protein</fullName>
    </recommendedName>
</protein>
<evidence type="ECO:0000256" key="1">
    <source>
        <dbReference type="SAM" id="Phobius"/>
    </source>
</evidence>
<dbReference type="EMBL" id="CAWUHD010000032">
    <property type="protein sequence ID" value="CAK7219644.1"/>
    <property type="molecule type" value="Genomic_DNA"/>
</dbReference>
<dbReference type="Gene3D" id="3.40.50.1820">
    <property type="entry name" value="alpha/beta hydrolase"/>
    <property type="match status" value="1"/>
</dbReference>
<keyword evidence="1" id="KW-0472">Membrane</keyword>
<evidence type="ECO:0000313" key="3">
    <source>
        <dbReference type="EMBL" id="CAK7219644.1"/>
    </source>
</evidence>
<keyword evidence="1" id="KW-0812">Transmembrane</keyword>
<dbReference type="Proteomes" id="UP001642482">
    <property type="component" value="Unassembled WGS sequence"/>
</dbReference>
<dbReference type="InterPro" id="IPR022742">
    <property type="entry name" value="Hydrolase_4"/>
</dbReference>
<dbReference type="InterPro" id="IPR051044">
    <property type="entry name" value="MAG_DAG_Lipase"/>
</dbReference>
<evidence type="ECO:0000313" key="4">
    <source>
        <dbReference type="Proteomes" id="UP001642482"/>
    </source>
</evidence>